<feature type="domain" description="GGDEF" evidence="3">
    <location>
        <begin position="236"/>
        <end position="369"/>
    </location>
</feature>
<dbReference type="InterPro" id="IPR000160">
    <property type="entry name" value="GGDEF_dom"/>
</dbReference>
<dbReference type="SUPFAM" id="SSF55073">
    <property type="entry name" value="Nucleotide cyclase"/>
    <property type="match status" value="1"/>
</dbReference>
<dbReference type="PROSITE" id="PS50883">
    <property type="entry name" value="EAL"/>
    <property type="match status" value="1"/>
</dbReference>
<feature type="domain" description="EAL" evidence="2">
    <location>
        <begin position="378"/>
        <end position="631"/>
    </location>
</feature>
<dbReference type="SUPFAM" id="SSF141868">
    <property type="entry name" value="EAL domain-like"/>
    <property type="match status" value="1"/>
</dbReference>
<dbReference type="InterPro" id="IPR050706">
    <property type="entry name" value="Cyclic-di-GMP_PDE-like"/>
</dbReference>
<dbReference type="InterPro" id="IPR029787">
    <property type="entry name" value="Nucleotide_cyclase"/>
</dbReference>
<dbReference type="Pfam" id="PF00563">
    <property type="entry name" value="EAL"/>
    <property type="match status" value="1"/>
</dbReference>
<dbReference type="SMART" id="SM00052">
    <property type="entry name" value="EAL"/>
    <property type="match status" value="1"/>
</dbReference>
<dbReference type="PROSITE" id="PS50887">
    <property type="entry name" value="GGDEF"/>
    <property type="match status" value="1"/>
</dbReference>
<evidence type="ECO:0000313" key="5">
    <source>
        <dbReference type="Proteomes" id="UP000650424"/>
    </source>
</evidence>
<reference evidence="4 5" key="1">
    <citation type="submission" date="2020-08" db="EMBL/GenBank/DDBJ databases">
        <title>Novel species isolated from subtropical streams in China.</title>
        <authorList>
            <person name="Lu H."/>
        </authorList>
    </citation>
    <scope>NUCLEOTIDE SEQUENCE [LARGE SCALE GENOMIC DNA]</scope>
    <source>
        <strain evidence="4 5">CY18W</strain>
    </source>
</reference>
<name>A0ABR6ZYE8_9BURK</name>
<dbReference type="Gene3D" id="3.20.20.450">
    <property type="entry name" value="EAL domain"/>
    <property type="match status" value="1"/>
</dbReference>
<dbReference type="Pfam" id="PF00990">
    <property type="entry name" value="GGDEF"/>
    <property type="match status" value="1"/>
</dbReference>
<keyword evidence="5" id="KW-1185">Reference proteome</keyword>
<keyword evidence="1" id="KW-1133">Transmembrane helix</keyword>
<dbReference type="Pfam" id="PF20966">
    <property type="entry name" value="MASE6"/>
    <property type="match status" value="1"/>
</dbReference>
<comment type="caution">
    <text evidence="4">The sequence shown here is derived from an EMBL/GenBank/DDBJ whole genome shotgun (WGS) entry which is preliminary data.</text>
</comment>
<evidence type="ECO:0000259" key="2">
    <source>
        <dbReference type="PROSITE" id="PS50883"/>
    </source>
</evidence>
<dbReference type="EMBL" id="JACOGF010000019">
    <property type="protein sequence ID" value="MBC3920799.1"/>
    <property type="molecule type" value="Genomic_DNA"/>
</dbReference>
<organism evidence="4 5">
    <name type="scientific">Undibacterium hunanense</name>
    <dbReference type="NCBI Taxonomy" id="2762292"/>
    <lineage>
        <taxon>Bacteria</taxon>
        <taxon>Pseudomonadati</taxon>
        <taxon>Pseudomonadota</taxon>
        <taxon>Betaproteobacteria</taxon>
        <taxon>Burkholderiales</taxon>
        <taxon>Oxalobacteraceae</taxon>
        <taxon>Undibacterium</taxon>
    </lineage>
</organism>
<dbReference type="InterPro" id="IPR001633">
    <property type="entry name" value="EAL_dom"/>
</dbReference>
<feature type="transmembrane region" description="Helical" evidence="1">
    <location>
        <begin position="131"/>
        <end position="147"/>
    </location>
</feature>
<feature type="transmembrane region" description="Helical" evidence="1">
    <location>
        <begin position="159"/>
        <end position="178"/>
    </location>
</feature>
<dbReference type="InterPro" id="IPR048435">
    <property type="entry name" value="MASE6"/>
</dbReference>
<dbReference type="PANTHER" id="PTHR33121">
    <property type="entry name" value="CYCLIC DI-GMP PHOSPHODIESTERASE PDEF"/>
    <property type="match status" value="1"/>
</dbReference>
<dbReference type="NCBIfam" id="TIGR00254">
    <property type="entry name" value="GGDEF"/>
    <property type="match status" value="1"/>
</dbReference>
<feature type="transmembrane region" description="Helical" evidence="1">
    <location>
        <begin position="85"/>
        <end position="102"/>
    </location>
</feature>
<keyword evidence="1" id="KW-0472">Membrane</keyword>
<dbReference type="Gene3D" id="3.30.70.270">
    <property type="match status" value="1"/>
</dbReference>
<dbReference type="InterPro" id="IPR043128">
    <property type="entry name" value="Rev_trsase/Diguanyl_cyclase"/>
</dbReference>
<gene>
    <name evidence="4" type="ORF">H8L32_25260</name>
</gene>
<sequence>MKPQVLQSPILGLIAKDVSSPVDRRRYVRIVITLLLPVTLILALGSYLQSAYPVLWLIEVCLTVFLLVPAFILSGRDDRLGHAESIILLYAMVTTLTLGYLGGNQGSGVLWTFSFPFLALWLKGQTRGLQWSLCWLCAMVLIFKLGGDGPYAFHYADQFAEQVIAALLFYTCIALGLNHSRTQYEEKRHASEQAARPPVALEQLQQTAYQDAITGLPNGLVLPEILTQEIIAAHERGHSLLVINIRLKKMFETTNIIGAEASDKLICSIVGTMIATVGSRGLFARTRRDEFVCIYRQHSQDINATDIIREILAFRLEYKISDYALEVDHTIGIASYPLHATDTENLLKKAAQALLHAQFSHMKLAFYEEKLEQQFLRQHLLCGQLRDALHKAELSLHYQPQIDMLTGSVVGAEALLRWTDALAGEMSPKEFISVAEKSGLIKPLNLWVMRAAFRQWLLWREEGLDISIAINLSVRSICDPELLTDIHRLLDEFAVPPEYVVLELTESAFANTTDIAMETLRSLHSMGFRLSVDDFGSGHLPLSQLKDLAINELKIDHELIHSLCTDMGSYAVVDACIQLAHQLHLRVVAEGVEARQTEQQLQAMGCDMAQGYYFCKPIPADAFSTWMHLRESRMESALSG</sequence>
<feature type="transmembrane region" description="Helical" evidence="1">
    <location>
        <begin position="27"/>
        <end position="48"/>
    </location>
</feature>
<dbReference type="PANTHER" id="PTHR33121:SF70">
    <property type="entry name" value="SIGNALING PROTEIN YKOW"/>
    <property type="match status" value="1"/>
</dbReference>
<evidence type="ECO:0000313" key="4">
    <source>
        <dbReference type="EMBL" id="MBC3920799.1"/>
    </source>
</evidence>
<proteinExistence type="predicted"/>
<evidence type="ECO:0000259" key="3">
    <source>
        <dbReference type="PROSITE" id="PS50887"/>
    </source>
</evidence>
<protein>
    <submittedName>
        <fullName evidence="4">EAL domain-containing protein</fullName>
    </submittedName>
</protein>
<accession>A0ABR6ZYE8</accession>
<evidence type="ECO:0000256" key="1">
    <source>
        <dbReference type="SAM" id="Phobius"/>
    </source>
</evidence>
<dbReference type="Proteomes" id="UP000650424">
    <property type="component" value="Unassembled WGS sequence"/>
</dbReference>
<feature type="transmembrane region" description="Helical" evidence="1">
    <location>
        <begin position="54"/>
        <end position="73"/>
    </location>
</feature>
<keyword evidence="1" id="KW-0812">Transmembrane</keyword>
<dbReference type="CDD" id="cd01948">
    <property type="entry name" value="EAL"/>
    <property type="match status" value="1"/>
</dbReference>
<feature type="transmembrane region" description="Helical" evidence="1">
    <location>
        <begin position="108"/>
        <end position="124"/>
    </location>
</feature>
<dbReference type="RefSeq" id="WP_186950631.1">
    <property type="nucleotide sequence ID" value="NZ_JACOGF010000019.1"/>
</dbReference>
<dbReference type="SMART" id="SM00267">
    <property type="entry name" value="GGDEF"/>
    <property type="match status" value="1"/>
</dbReference>
<dbReference type="InterPro" id="IPR035919">
    <property type="entry name" value="EAL_sf"/>
</dbReference>